<keyword evidence="4" id="KW-1185">Reference proteome</keyword>
<keyword evidence="2" id="KW-0472">Membrane</keyword>
<dbReference type="AlphaFoldDB" id="N2A7B9"/>
<comment type="caution">
    <text evidence="3">The sequence shown here is derived from an EMBL/GenBank/DDBJ whole genome shotgun (WGS) entry which is preliminary data.</text>
</comment>
<dbReference type="EMBL" id="AQFT01000148">
    <property type="protein sequence ID" value="EMZ20279.1"/>
    <property type="molecule type" value="Genomic_DNA"/>
</dbReference>
<evidence type="ECO:0000256" key="2">
    <source>
        <dbReference type="SAM" id="Phobius"/>
    </source>
</evidence>
<organism evidence="3 4">
    <name type="scientific">Eubacterium plexicaudatum ASF492</name>
    <dbReference type="NCBI Taxonomy" id="1235802"/>
    <lineage>
        <taxon>Bacteria</taxon>
        <taxon>Bacillati</taxon>
        <taxon>Bacillota</taxon>
        <taxon>Clostridia</taxon>
        <taxon>Eubacteriales</taxon>
        <taxon>Eubacteriaceae</taxon>
        <taxon>Eubacterium</taxon>
    </lineage>
</organism>
<feature type="region of interest" description="Disordered" evidence="1">
    <location>
        <begin position="73"/>
        <end position="116"/>
    </location>
</feature>
<accession>N2A7B9</accession>
<sequence length="690" mass="78686">MDDREMLEKIAESARHLPTPPQLKPDQIEKRLKHTRSRGWKRQKYAVAAACLCVCFGMAGFVYQNNAKQIQSDMEREMQTDREADRTTGKNPKTNLAENTGKEDAEKEDTEKKEEVAKQYEPVKKLGKMYTLASGYPEVYNALKEAGSRELNQKDMEDVDNADDAAYGGMVREEELQKNESAVSKTGSSDFSGTNLQVEGVDESDFVKTDGRFIYVVQDDRIQILDVRSAVPYVSGTIRPDMDEDTDRICEMYVADRRLTVILQNEKTYLKQQIEAVPITKVVTYDITEPQKPELQHTAVQDGWYKTSRKIGDRLYLFTNRSLAVTDEAMTGKEPEQWLPRVNEKVVEADSIYMQKGGSEGLLMTSLDLKDLSRVTDTKLLIHPDVNLYVSSTSVYLYETVYVNEAFRTRIARFGLEADGTIRAKAAKTLKGSIQDTFAIHEREGYLQVLTSVTNAQPWENRVYVLDENMKTVGKLTGIAPGEKIYAARFTGDIGYFVTYRNTDPLFTVDFSNPKDPQIIGELKVTGFSEYLHFWSDTKLLGIGYETNPDNGERMGIKLSMFDISDPLKVKEEAKLVLKGVSDCAGLNDYKAVLVSSKKNVIAFTTESYDPEHQEIYRAFSYQNGRFVSRVERKLVVGTRLYSYDSRNWRSLYVDDRLYLVGVNKMIVFSMREEWKEIGKLVYGWVDKNE</sequence>
<keyword evidence="2" id="KW-1133">Transmembrane helix</keyword>
<name>N2A7B9_9FIRM</name>
<dbReference type="eggNOG" id="COG4880">
    <property type="taxonomic scope" value="Bacteria"/>
</dbReference>
<dbReference type="OrthoDB" id="9778998at2"/>
<dbReference type="Pfam" id="PF09826">
    <property type="entry name" value="Beta_propel"/>
    <property type="match status" value="1"/>
</dbReference>
<feature type="compositionally biased region" description="Basic and acidic residues" evidence="1">
    <location>
        <begin position="1"/>
        <end position="15"/>
    </location>
</feature>
<dbReference type="Proteomes" id="UP000012589">
    <property type="component" value="Unassembled WGS sequence"/>
</dbReference>
<feature type="compositionally biased region" description="Basic and acidic residues" evidence="1">
    <location>
        <begin position="100"/>
        <end position="116"/>
    </location>
</feature>
<evidence type="ECO:0000313" key="3">
    <source>
        <dbReference type="EMBL" id="EMZ20279.1"/>
    </source>
</evidence>
<reference evidence="3 4" key="1">
    <citation type="journal article" date="2014" name="Genome Announc.">
        <title>Draft genome sequences of the altered schaedler flora, a defined bacterial community from gnotobiotic mice.</title>
        <authorList>
            <person name="Wannemuehler M.J."/>
            <person name="Overstreet A.M."/>
            <person name="Ward D.V."/>
            <person name="Phillips G.J."/>
        </authorList>
    </citation>
    <scope>NUCLEOTIDE SEQUENCE [LARGE SCALE GENOMIC DNA]</scope>
    <source>
        <strain evidence="3 4">ASF492</strain>
    </source>
</reference>
<dbReference type="InterPro" id="IPR019198">
    <property type="entry name" value="Beta_propeller_containing"/>
</dbReference>
<evidence type="ECO:0000313" key="4">
    <source>
        <dbReference type="Proteomes" id="UP000012589"/>
    </source>
</evidence>
<dbReference type="HOGENOM" id="CLU_015706_0_1_9"/>
<proteinExistence type="predicted"/>
<protein>
    <recommendedName>
        <fullName evidence="5">Beta propeller domain-containing protein</fullName>
    </recommendedName>
</protein>
<feature type="compositionally biased region" description="Polar residues" evidence="1">
    <location>
        <begin position="89"/>
        <end position="98"/>
    </location>
</feature>
<evidence type="ECO:0000256" key="1">
    <source>
        <dbReference type="SAM" id="MobiDB-lite"/>
    </source>
</evidence>
<dbReference type="STRING" id="1235802.C823_05092"/>
<feature type="region of interest" description="Disordered" evidence="1">
    <location>
        <begin position="1"/>
        <end position="28"/>
    </location>
</feature>
<feature type="transmembrane region" description="Helical" evidence="2">
    <location>
        <begin position="45"/>
        <end position="63"/>
    </location>
</feature>
<feature type="compositionally biased region" description="Basic and acidic residues" evidence="1">
    <location>
        <begin position="73"/>
        <end position="88"/>
    </location>
</feature>
<dbReference type="PATRIC" id="fig|1235802.3.peg.5372"/>
<gene>
    <name evidence="3" type="ORF">C823_05092</name>
</gene>
<evidence type="ECO:0008006" key="5">
    <source>
        <dbReference type="Google" id="ProtNLM"/>
    </source>
</evidence>
<keyword evidence="2" id="KW-0812">Transmembrane</keyword>